<accession>A0A922L7R6</accession>
<organism evidence="1 2">
    <name type="scientific">Dermatophagoides farinae</name>
    <name type="common">American house dust mite</name>
    <dbReference type="NCBI Taxonomy" id="6954"/>
    <lineage>
        <taxon>Eukaryota</taxon>
        <taxon>Metazoa</taxon>
        <taxon>Ecdysozoa</taxon>
        <taxon>Arthropoda</taxon>
        <taxon>Chelicerata</taxon>
        <taxon>Arachnida</taxon>
        <taxon>Acari</taxon>
        <taxon>Acariformes</taxon>
        <taxon>Sarcoptiformes</taxon>
        <taxon>Astigmata</taxon>
        <taxon>Psoroptidia</taxon>
        <taxon>Analgoidea</taxon>
        <taxon>Pyroglyphidae</taxon>
        <taxon>Dermatophagoidinae</taxon>
        <taxon>Dermatophagoides</taxon>
    </lineage>
</organism>
<sequence>MFLITFADFVVTIKLQYTYNLHIYYLYYHDDHIALSGHMSCHVMCAILIFLSSSSSSSSSSLETYMHRQRHRVILNILKM</sequence>
<dbReference type="AlphaFoldDB" id="A0A922L7R6"/>
<reference evidence="1" key="1">
    <citation type="submission" date="2013-05" db="EMBL/GenBank/DDBJ databases">
        <authorList>
            <person name="Yim A.K.Y."/>
            <person name="Chan T.F."/>
            <person name="Ji K.M."/>
            <person name="Liu X.Y."/>
            <person name="Zhou J.W."/>
            <person name="Li R.Q."/>
            <person name="Yang K.Y."/>
            <person name="Li J."/>
            <person name="Li M."/>
            <person name="Law P.T.W."/>
            <person name="Wu Y.L."/>
            <person name="Cai Z.L."/>
            <person name="Qin H."/>
            <person name="Bao Y."/>
            <person name="Leung R.K.K."/>
            <person name="Ng P.K.S."/>
            <person name="Zou J."/>
            <person name="Zhong X.J."/>
            <person name="Ran P.X."/>
            <person name="Zhong N.S."/>
            <person name="Liu Z.G."/>
            <person name="Tsui S.K.W."/>
        </authorList>
    </citation>
    <scope>NUCLEOTIDE SEQUENCE</scope>
    <source>
        <strain evidence="1">Derf</strain>
        <tissue evidence="1">Whole organism</tissue>
    </source>
</reference>
<dbReference type="EMBL" id="ASGP02000002">
    <property type="protein sequence ID" value="KAH9520782.1"/>
    <property type="molecule type" value="Genomic_DNA"/>
</dbReference>
<dbReference type="Proteomes" id="UP000790347">
    <property type="component" value="Unassembled WGS sequence"/>
</dbReference>
<protein>
    <submittedName>
        <fullName evidence="1">Uncharacterized protein</fullName>
    </submittedName>
</protein>
<evidence type="ECO:0000313" key="2">
    <source>
        <dbReference type="Proteomes" id="UP000790347"/>
    </source>
</evidence>
<name>A0A922L7R6_DERFA</name>
<reference evidence="1" key="2">
    <citation type="journal article" date="2022" name="Res Sq">
        <title>Comparative Genomics Reveals Insights into the Divergent Evolution of Astigmatic Mites and Household Pest Adaptations.</title>
        <authorList>
            <person name="Xiong Q."/>
            <person name="Wan A.T.-Y."/>
            <person name="Liu X.-Y."/>
            <person name="Fung C.S.-H."/>
            <person name="Xiao X."/>
            <person name="Malainual N."/>
            <person name="Hou J."/>
            <person name="Wang L."/>
            <person name="Wang M."/>
            <person name="Yang K."/>
            <person name="Cui Y."/>
            <person name="Leung E."/>
            <person name="Nong W."/>
            <person name="Shin S.-K."/>
            <person name="Au S."/>
            <person name="Jeong K.Y."/>
            <person name="Chew F.T."/>
            <person name="Hui J."/>
            <person name="Leung T.F."/>
            <person name="Tungtrongchitr A."/>
            <person name="Zhong N."/>
            <person name="Liu Z."/>
            <person name="Tsui S."/>
        </authorList>
    </citation>
    <scope>NUCLEOTIDE SEQUENCE</scope>
    <source>
        <strain evidence="1">Derf</strain>
        <tissue evidence="1">Whole organism</tissue>
    </source>
</reference>
<comment type="caution">
    <text evidence="1">The sequence shown here is derived from an EMBL/GenBank/DDBJ whole genome shotgun (WGS) entry which is preliminary data.</text>
</comment>
<gene>
    <name evidence="1" type="ORF">DERF_004472</name>
</gene>
<evidence type="ECO:0000313" key="1">
    <source>
        <dbReference type="EMBL" id="KAH9520782.1"/>
    </source>
</evidence>
<proteinExistence type="predicted"/>
<keyword evidence="2" id="KW-1185">Reference proteome</keyword>